<protein>
    <submittedName>
        <fullName evidence="1">Uncharacterized protein</fullName>
    </submittedName>
</protein>
<accession>A0A645GIQ1</accession>
<reference evidence="1" key="1">
    <citation type="submission" date="2019-08" db="EMBL/GenBank/DDBJ databases">
        <authorList>
            <person name="Kucharzyk K."/>
            <person name="Murdoch R.W."/>
            <person name="Higgins S."/>
            <person name="Loffler F."/>
        </authorList>
    </citation>
    <scope>NUCLEOTIDE SEQUENCE</scope>
</reference>
<proteinExistence type="predicted"/>
<dbReference type="EMBL" id="VSSQ01076468">
    <property type="protein sequence ID" value="MPN26808.1"/>
    <property type="molecule type" value="Genomic_DNA"/>
</dbReference>
<evidence type="ECO:0000313" key="1">
    <source>
        <dbReference type="EMBL" id="MPN26808.1"/>
    </source>
</evidence>
<sequence>MDVGAGLLRETNGVEPLELRDARADGLGVIGPQRGAVCVGQLPQEGGGEGIAHGVRFEGSIREGQTRLQWVNDRWLMIFSRIL</sequence>
<name>A0A645GIQ1_9ZZZZ</name>
<dbReference type="AlphaFoldDB" id="A0A645GIQ1"/>
<gene>
    <name evidence="1" type="ORF">SDC9_174233</name>
</gene>
<comment type="caution">
    <text evidence="1">The sequence shown here is derived from an EMBL/GenBank/DDBJ whole genome shotgun (WGS) entry which is preliminary data.</text>
</comment>
<organism evidence="1">
    <name type="scientific">bioreactor metagenome</name>
    <dbReference type="NCBI Taxonomy" id="1076179"/>
    <lineage>
        <taxon>unclassified sequences</taxon>
        <taxon>metagenomes</taxon>
        <taxon>ecological metagenomes</taxon>
    </lineage>
</organism>